<dbReference type="Proteomes" id="UP001160148">
    <property type="component" value="Unassembled WGS sequence"/>
</dbReference>
<dbReference type="AlphaFoldDB" id="A0AAV0WRT2"/>
<keyword evidence="3" id="KW-1185">Reference proteome</keyword>
<name>A0AAV0WRT2_9HEMI</name>
<evidence type="ECO:0008006" key="4">
    <source>
        <dbReference type="Google" id="ProtNLM"/>
    </source>
</evidence>
<sequence>MQKVRQSHKASKSIKLDQIKVLEDETGYLMTSSSDPSRQYHILKAGETCEHASCLKCRKCNICIHSYHCDCLDNVIRANICKHIHACAREFNESVNDCGINFYHEPNIVEQKMLLEMNATPIIVNENRKIQSQAELILGLTQNKFEEQDLEKIEKKMAEVIALMNDAGKKII</sequence>
<evidence type="ECO:0000313" key="3">
    <source>
        <dbReference type="Proteomes" id="UP001160148"/>
    </source>
</evidence>
<comment type="caution">
    <text evidence="2">The sequence shown here is derived from an EMBL/GenBank/DDBJ whole genome shotgun (WGS) entry which is preliminary data.</text>
</comment>
<dbReference type="EMBL" id="CARXXK010000002">
    <property type="protein sequence ID" value="CAI6358508.1"/>
    <property type="molecule type" value="Genomic_DNA"/>
</dbReference>
<evidence type="ECO:0000256" key="1">
    <source>
        <dbReference type="SAM" id="Coils"/>
    </source>
</evidence>
<organism evidence="2 3">
    <name type="scientific">Macrosiphum euphorbiae</name>
    <name type="common">potato aphid</name>
    <dbReference type="NCBI Taxonomy" id="13131"/>
    <lineage>
        <taxon>Eukaryota</taxon>
        <taxon>Metazoa</taxon>
        <taxon>Ecdysozoa</taxon>
        <taxon>Arthropoda</taxon>
        <taxon>Hexapoda</taxon>
        <taxon>Insecta</taxon>
        <taxon>Pterygota</taxon>
        <taxon>Neoptera</taxon>
        <taxon>Paraneoptera</taxon>
        <taxon>Hemiptera</taxon>
        <taxon>Sternorrhyncha</taxon>
        <taxon>Aphidomorpha</taxon>
        <taxon>Aphidoidea</taxon>
        <taxon>Aphididae</taxon>
        <taxon>Macrosiphini</taxon>
        <taxon>Macrosiphum</taxon>
    </lineage>
</organism>
<reference evidence="2 3" key="1">
    <citation type="submission" date="2023-01" db="EMBL/GenBank/DDBJ databases">
        <authorList>
            <person name="Whitehead M."/>
        </authorList>
    </citation>
    <scope>NUCLEOTIDE SEQUENCE [LARGE SCALE GENOMIC DNA]</scope>
</reference>
<proteinExistence type="predicted"/>
<feature type="coiled-coil region" evidence="1">
    <location>
        <begin position="143"/>
        <end position="170"/>
    </location>
</feature>
<evidence type="ECO:0000313" key="2">
    <source>
        <dbReference type="EMBL" id="CAI6358508.1"/>
    </source>
</evidence>
<keyword evidence="1" id="KW-0175">Coiled coil</keyword>
<accession>A0AAV0WRT2</accession>
<protein>
    <recommendedName>
        <fullName evidence="4">SWIM-type domain-containing protein</fullName>
    </recommendedName>
</protein>
<gene>
    <name evidence="2" type="ORF">MEUPH1_LOCUS14016</name>
</gene>